<gene>
    <name evidence="5" type="ORF">SDC9_23047</name>
</gene>
<dbReference type="EC" id="1.1.1.301" evidence="5"/>
<dbReference type="Gene3D" id="3.90.180.10">
    <property type="entry name" value="Medium-chain alcohol dehydrogenases, catalytic domain"/>
    <property type="match status" value="1"/>
</dbReference>
<keyword evidence="1" id="KW-0479">Metal-binding</keyword>
<keyword evidence="2" id="KW-0862">Zinc</keyword>
<organism evidence="5">
    <name type="scientific">bioreactor metagenome</name>
    <dbReference type="NCBI Taxonomy" id="1076179"/>
    <lineage>
        <taxon>unclassified sequences</taxon>
        <taxon>metagenomes</taxon>
        <taxon>ecological metagenomes</taxon>
    </lineage>
</organism>
<dbReference type="PANTHER" id="PTHR43401">
    <property type="entry name" value="L-THREONINE 3-DEHYDROGENASE"/>
    <property type="match status" value="1"/>
</dbReference>
<protein>
    <submittedName>
        <fullName evidence="5">D-arabitol-phosphate dehydrogenase</fullName>
        <ecNumber evidence="5">1.1.1.301</ecNumber>
    </submittedName>
</protein>
<dbReference type="GO" id="GO:0016491">
    <property type="term" value="F:oxidoreductase activity"/>
    <property type="evidence" value="ECO:0007669"/>
    <property type="project" value="UniProtKB-KW"/>
</dbReference>
<name>A0A644UDY3_9ZZZZ</name>
<proteinExistence type="predicted"/>
<dbReference type="GO" id="GO:0008270">
    <property type="term" value="F:zinc ion binding"/>
    <property type="evidence" value="ECO:0007669"/>
    <property type="project" value="InterPro"/>
</dbReference>
<dbReference type="SUPFAM" id="SSF51735">
    <property type="entry name" value="NAD(P)-binding Rossmann-fold domains"/>
    <property type="match status" value="1"/>
</dbReference>
<evidence type="ECO:0000256" key="3">
    <source>
        <dbReference type="ARBA" id="ARBA00023002"/>
    </source>
</evidence>
<dbReference type="PANTHER" id="PTHR43401:SF2">
    <property type="entry name" value="L-THREONINE 3-DEHYDROGENASE"/>
    <property type="match status" value="1"/>
</dbReference>
<dbReference type="SUPFAM" id="SSF50129">
    <property type="entry name" value="GroES-like"/>
    <property type="match status" value="1"/>
</dbReference>
<dbReference type="InterPro" id="IPR013154">
    <property type="entry name" value="ADH-like_N"/>
</dbReference>
<keyword evidence="3 5" id="KW-0560">Oxidoreductase</keyword>
<accession>A0A644UDY3</accession>
<dbReference type="InterPro" id="IPR002328">
    <property type="entry name" value="ADH_Zn_CS"/>
</dbReference>
<reference evidence="5" key="1">
    <citation type="submission" date="2019-08" db="EMBL/GenBank/DDBJ databases">
        <authorList>
            <person name="Kucharzyk K."/>
            <person name="Murdoch R.W."/>
            <person name="Higgins S."/>
            <person name="Loffler F."/>
        </authorList>
    </citation>
    <scope>NUCLEOTIDE SEQUENCE</scope>
</reference>
<dbReference type="Pfam" id="PF08240">
    <property type="entry name" value="ADH_N"/>
    <property type="match status" value="1"/>
</dbReference>
<evidence type="ECO:0000259" key="4">
    <source>
        <dbReference type="Pfam" id="PF08240"/>
    </source>
</evidence>
<dbReference type="AlphaFoldDB" id="A0A644UDY3"/>
<dbReference type="EMBL" id="VSSQ01000104">
    <property type="protein sequence ID" value="MPL77195.1"/>
    <property type="molecule type" value="Genomic_DNA"/>
</dbReference>
<dbReference type="InterPro" id="IPR011032">
    <property type="entry name" value="GroES-like_sf"/>
</dbReference>
<dbReference type="InterPro" id="IPR036291">
    <property type="entry name" value="NAD(P)-bd_dom_sf"/>
</dbReference>
<evidence type="ECO:0000256" key="2">
    <source>
        <dbReference type="ARBA" id="ARBA00022833"/>
    </source>
</evidence>
<comment type="caution">
    <text evidence="5">The sequence shown here is derived from an EMBL/GenBank/DDBJ whole genome shotgun (WGS) entry which is preliminary data.</text>
</comment>
<dbReference type="InterPro" id="IPR050129">
    <property type="entry name" value="Zn_alcohol_dh"/>
</dbReference>
<dbReference type="Gene3D" id="3.40.50.720">
    <property type="entry name" value="NAD(P)-binding Rossmann-like Domain"/>
    <property type="match status" value="1"/>
</dbReference>
<sequence>MKAVLYEAPKSISFRDVPDPAVDTDTILIKVSYSFICATDIKTYRQGHPHIVPPTILGHEFSGIVESVGSDVESFSVGDCVTGSPFINCGTCESCFRGRPEVCSARKFPSNGAFAERIAMTNEYAKLGLFTVRPTFLRQAALSEPVACVLNSARSFNPRPGESVLVVGAGFMGVLNALVLKTVFGVRAYITDTNTERLKLPASLGIEIVEDTEKLSGFFNAIILTPPIPELIIRYQSHVLPFGHLVLFGGYAKGTKALFDPNMVHYTGSKIVGTSGFSPFDFKTAVNLITDGAIDLNVFMTNMYEFSSSEFQKAFIDAMDGRALKAGFIL</sequence>
<evidence type="ECO:0000256" key="1">
    <source>
        <dbReference type="ARBA" id="ARBA00022723"/>
    </source>
</evidence>
<dbReference type="PROSITE" id="PS00059">
    <property type="entry name" value="ADH_ZINC"/>
    <property type="match status" value="1"/>
</dbReference>
<evidence type="ECO:0000313" key="5">
    <source>
        <dbReference type="EMBL" id="MPL77195.1"/>
    </source>
</evidence>
<feature type="domain" description="Alcohol dehydrogenase-like N-terminal" evidence="4">
    <location>
        <begin position="25"/>
        <end position="123"/>
    </location>
</feature>